<evidence type="ECO:0000313" key="1">
    <source>
        <dbReference type="EMBL" id="KKN17513.1"/>
    </source>
</evidence>
<dbReference type="AlphaFoldDB" id="A0A0F9RJU7"/>
<comment type="caution">
    <text evidence="1">The sequence shown here is derived from an EMBL/GenBank/DDBJ whole genome shotgun (WGS) entry which is preliminary data.</text>
</comment>
<accession>A0A0F9RJU7</accession>
<sequence length="64" mass="7485">MTSQLEYKFAFNNDIASCQALRVMVMAGWTFYAITVEDGYTWFILHYEHEGENNDNRTILEGTK</sequence>
<reference evidence="1" key="1">
    <citation type="journal article" date="2015" name="Nature">
        <title>Complex archaea that bridge the gap between prokaryotes and eukaryotes.</title>
        <authorList>
            <person name="Spang A."/>
            <person name="Saw J.H."/>
            <person name="Jorgensen S.L."/>
            <person name="Zaremba-Niedzwiedzka K."/>
            <person name="Martijn J."/>
            <person name="Lind A.E."/>
            <person name="van Eijk R."/>
            <person name="Schleper C."/>
            <person name="Guy L."/>
            <person name="Ettema T.J."/>
        </authorList>
    </citation>
    <scope>NUCLEOTIDE SEQUENCE</scope>
</reference>
<gene>
    <name evidence="1" type="ORF">LCGC14_0964980</name>
</gene>
<protein>
    <submittedName>
        <fullName evidence="1">Uncharacterized protein</fullName>
    </submittedName>
</protein>
<proteinExistence type="predicted"/>
<organism evidence="1">
    <name type="scientific">marine sediment metagenome</name>
    <dbReference type="NCBI Taxonomy" id="412755"/>
    <lineage>
        <taxon>unclassified sequences</taxon>
        <taxon>metagenomes</taxon>
        <taxon>ecological metagenomes</taxon>
    </lineage>
</organism>
<name>A0A0F9RJU7_9ZZZZ</name>
<dbReference type="EMBL" id="LAZR01003511">
    <property type="protein sequence ID" value="KKN17513.1"/>
    <property type="molecule type" value="Genomic_DNA"/>
</dbReference>